<comment type="caution">
    <text evidence="2">The sequence shown here is derived from an EMBL/GenBank/DDBJ whole genome shotgun (WGS) entry which is preliminary data.</text>
</comment>
<dbReference type="AlphaFoldDB" id="A0A1Q5U2N3"/>
<dbReference type="EMBL" id="MNBE01000589">
    <property type="protein sequence ID" value="OKP06714.1"/>
    <property type="molecule type" value="Genomic_DNA"/>
</dbReference>
<evidence type="ECO:0000313" key="3">
    <source>
        <dbReference type="Proteomes" id="UP000186955"/>
    </source>
</evidence>
<evidence type="ECO:0000256" key="1">
    <source>
        <dbReference type="SAM" id="MobiDB-lite"/>
    </source>
</evidence>
<dbReference type="Proteomes" id="UP000186955">
    <property type="component" value="Unassembled WGS sequence"/>
</dbReference>
<gene>
    <name evidence="2" type="ORF">PENSUB_6210</name>
</gene>
<name>A0A1Q5U2N3_9EURO</name>
<reference evidence="2 3" key="1">
    <citation type="submission" date="2016-10" db="EMBL/GenBank/DDBJ databases">
        <title>Genome sequence of the ascomycete fungus Penicillium subrubescens.</title>
        <authorList>
            <person name="De Vries R.P."/>
            <person name="Peng M."/>
            <person name="Dilokpimol A."/>
            <person name="Hilden K."/>
            <person name="Makela M.R."/>
            <person name="Grigoriev I."/>
            <person name="Riley R."/>
            <person name="Granchi Z."/>
        </authorList>
    </citation>
    <scope>NUCLEOTIDE SEQUENCE [LARGE SCALE GENOMIC DNA]</scope>
    <source>
        <strain evidence="2 3">CBS 132785</strain>
    </source>
</reference>
<protein>
    <submittedName>
        <fullName evidence="2">Uncharacterized protein</fullName>
    </submittedName>
</protein>
<feature type="region of interest" description="Disordered" evidence="1">
    <location>
        <begin position="13"/>
        <end position="33"/>
    </location>
</feature>
<sequence>MVQWYTVPELQSHHEQAFGSRKPGPRTLPPGHDEASFQRAVDEFKAIVGDENVIIDEGLVNLRDPYPLFEEGFEASAGLWYAMLNSIPEGIDC</sequence>
<accession>A0A1Q5U2N3</accession>
<proteinExistence type="predicted"/>
<keyword evidence="3" id="KW-1185">Reference proteome</keyword>
<organism evidence="2 3">
    <name type="scientific">Penicillium subrubescens</name>
    <dbReference type="NCBI Taxonomy" id="1316194"/>
    <lineage>
        <taxon>Eukaryota</taxon>
        <taxon>Fungi</taxon>
        <taxon>Dikarya</taxon>
        <taxon>Ascomycota</taxon>
        <taxon>Pezizomycotina</taxon>
        <taxon>Eurotiomycetes</taxon>
        <taxon>Eurotiomycetidae</taxon>
        <taxon>Eurotiales</taxon>
        <taxon>Aspergillaceae</taxon>
        <taxon>Penicillium</taxon>
    </lineage>
</organism>
<dbReference type="Gene3D" id="3.30.43.10">
    <property type="entry name" value="Uridine Diphospho-n-acetylenolpyruvylglucosamine Reductase, domain 2"/>
    <property type="match status" value="1"/>
</dbReference>
<evidence type="ECO:0000313" key="2">
    <source>
        <dbReference type="EMBL" id="OKP06714.1"/>
    </source>
</evidence>
<dbReference type="InterPro" id="IPR016167">
    <property type="entry name" value="FAD-bd_PCMH_sub1"/>
</dbReference>